<evidence type="ECO:0000313" key="2">
    <source>
        <dbReference type="EMBL" id="VCW84512.1"/>
    </source>
</evidence>
<feature type="region of interest" description="Disordered" evidence="1">
    <location>
        <begin position="1"/>
        <end position="29"/>
    </location>
</feature>
<evidence type="ECO:0000313" key="3">
    <source>
        <dbReference type="Proteomes" id="UP000269945"/>
    </source>
</evidence>
<dbReference type="Proteomes" id="UP000269945">
    <property type="component" value="Unassembled WGS sequence"/>
</dbReference>
<reference evidence="2 3" key="1">
    <citation type="submission" date="2018-10" db="EMBL/GenBank/DDBJ databases">
        <authorList>
            <person name="Ekblom R."/>
            <person name="Jareborg N."/>
        </authorList>
    </citation>
    <scope>NUCLEOTIDE SEQUENCE [LARGE SCALE GENOMIC DNA]</scope>
    <source>
        <tissue evidence="2">Muscle</tissue>
    </source>
</reference>
<organism evidence="2 3">
    <name type="scientific">Gulo gulo</name>
    <name type="common">Wolverine</name>
    <name type="synonym">Gluton</name>
    <dbReference type="NCBI Taxonomy" id="48420"/>
    <lineage>
        <taxon>Eukaryota</taxon>
        <taxon>Metazoa</taxon>
        <taxon>Chordata</taxon>
        <taxon>Craniata</taxon>
        <taxon>Vertebrata</taxon>
        <taxon>Euteleostomi</taxon>
        <taxon>Mammalia</taxon>
        <taxon>Eutheria</taxon>
        <taxon>Laurasiatheria</taxon>
        <taxon>Carnivora</taxon>
        <taxon>Caniformia</taxon>
        <taxon>Musteloidea</taxon>
        <taxon>Mustelidae</taxon>
        <taxon>Guloninae</taxon>
        <taxon>Gulo</taxon>
    </lineage>
</organism>
<sequence length="68" mass="7016">RARPPPPTRGAEAGSDRRCPAGEGARPIARVTARAGAPAPLPAGYRPRMENFAAGVRSICNSPAQVIP</sequence>
<gene>
    <name evidence="2" type="ORF">BN2614_LOCUS3</name>
</gene>
<keyword evidence="3" id="KW-1185">Reference proteome</keyword>
<accession>A0A9X9LSG7</accession>
<evidence type="ECO:0000256" key="1">
    <source>
        <dbReference type="SAM" id="MobiDB-lite"/>
    </source>
</evidence>
<protein>
    <submittedName>
        <fullName evidence="2">Uncharacterized protein</fullName>
    </submittedName>
</protein>
<name>A0A9X9LSG7_GULGU</name>
<proteinExistence type="predicted"/>
<dbReference type="EMBL" id="CYRY02014462">
    <property type="protein sequence ID" value="VCW84512.1"/>
    <property type="molecule type" value="Genomic_DNA"/>
</dbReference>
<dbReference type="AlphaFoldDB" id="A0A9X9LSG7"/>
<feature type="non-terminal residue" evidence="2">
    <location>
        <position position="1"/>
    </location>
</feature>
<comment type="caution">
    <text evidence="2">The sequence shown here is derived from an EMBL/GenBank/DDBJ whole genome shotgun (WGS) entry which is preliminary data.</text>
</comment>